<feature type="compositionally biased region" description="Low complexity" evidence="1">
    <location>
        <begin position="394"/>
        <end position="404"/>
    </location>
</feature>
<sequence>MAENIIQSLRALASKIEDLGEGADRIISNDKVLASDFQKLLKVVPAEWKKSGENRLFSQLQKTAKDISINERHREVIWSWKETHEDFCARQARTTVDPHNTLPLDGLIDGIESDDTELILSSVHWRLSLLAITVVKDVVCQGTTDDTEITKCFQSNGLVSTGKLSYLNKNMRRWLEAGGKYRDLSLKLGGYGSLIYLPDIGRTNYEKYYNPTQQSAFAVIGVLAGSIPRAAAQTFNGIDAHNVVDAIVQSTIDRLNDCRLILISSANVGTQQSTRTTRVEKRRVKNQSSQTRKRSNENSQNTPRSKRVANTNNDNIGARQSEPSAEEVALALWNIRDGRPNLSANERSLPAYRRIAYDSAAEAQRSYNPSANVAGSTTSSTEAAETTSEVDDGSNIMSSERSSVNSMSSEASRYWISSLAAGCNSRIRPVNNGLSAGQADLLPSTFRNQQVASDPIPTMSEEQLSSRQHQYSSATDHVFQPGVSNLDWQQLSNLQETRKQVESGTSLHDNITQGDLPRDSTPALDDFQPPEFELFPQIPEFDLFPQSSSLLDSSSLPNFDVLPQLPEFDLFPMLSTSSALPSHISLP</sequence>
<dbReference type="Proteomes" id="UP000249363">
    <property type="component" value="Unassembled WGS sequence"/>
</dbReference>
<dbReference type="OrthoDB" id="4189618at2759"/>
<comment type="caution">
    <text evidence="2">The sequence shown here is derived from an EMBL/GenBank/DDBJ whole genome shotgun (WGS) entry which is preliminary data.</text>
</comment>
<name>A0A364L6R4_TALAM</name>
<feature type="region of interest" description="Disordered" evidence="1">
    <location>
        <begin position="366"/>
        <end position="404"/>
    </location>
</feature>
<feature type="compositionally biased region" description="Polar residues" evidence="1">
    <location>
        <begin position="366"/>
        <end position="375"/>
    </location>
</feature>
<evidence type="ECO:0000256" key="1">
    <source>
        <dbReference type="SAM" id="MobiDB-lite"/>
    </source>
</evidence>
<feature type="compositionally biased region" description="Polar residues" evidence="1">
    <location>
        <begin position="502"/>
        <end position="513"/>
    </location>
</feature>
<reference evidence="2 3" key="1">
    <citation type="journal article" date="2017" name="Biotechnol. Biofuels">
        <title>Differential beta-glucosidase expression as a function of carbon source availability in Talaromyces amestolkiae: a genomic and proteomic approach.</title>
        <authorList>
            <person name="de Eugenio L.I."/>
            <person name="Mendez-Liter J.A."/>
            <person name="Nieto-Dominguez M."/>
            <person name="Alonso L."/>
            <person name="Gil-Munoz J."/>
            <person name="Barriuso J."/>
            <person name="Prieto A."/>
            <person name="Martinez M.J."/>
        </authorList>
    </citation>
    <scope>NUCLEOTIDE SEQUENCE [LARGE SCALE GENOMIC DNA]</scope>
    <source>
        <strain evidence="2 3">CIB</strain>
    </source>
</reference>
<evidence type="ECO:0000313" key="3">
    <source>
        <dbReference type="Proteomes" id="UP000249363"/>
    </source>
</evidence>
<proteinExistence type="predicted"/>
<organism evidence="2 3">
    <name type="scientific">Talaromyces amestolkiae</name>
    <dbReference type="NCBI Taxonomy" id="1196081"/>
    <lineage>
        <taxon>Eukaryota</taxon>
        <taxon>Fungi</taxon>
        <taxon>Dikarya</taxon>
        <taxon>Ascomycota</taxon>
        <taxon>Pezizomycotina</taxon>
        <taxon>Eurotiomycetes</taxon>
        <taxon>Eurotiomycetidae</taxon>
        <taxon>Eurotiales</taxon>
        <taxon>Trichocomaceae</taxon>
        <taxon>Talaromyces</taxon>
        <taxon>Talaromyces sect. Talaromyces</taxon>
    </lineage>
</organism>
<dbReference type="RefSeq" id="XP_040736023.1">
    <property type="nucleotide sequence ID" value="XM_040880225.1"/>
</dbReference>
<feature type="region of interest" description="Disordered" evidence="1">
    <location>
        <begin position="453"/>
        <end position="474"/>
    </location>
</feature>
<feature type="region of interest" description="Disordered" evidence="1">
    <location>
        <begin position="271"/>
        <end position="323"/>
    </location>
</feature>
<gene>
    <name evidence="2" type="ORF">BHQ10_007520</name>
</gene>
<feature type="region of interest" description="Disordered" evidence="1">
    <location>
        <begin position="497"/>
        <end position="529"/>
    </location>
</feature>
<dbReference type="GeneID" id="63796735"/>
<dbReference type="EMBL" id="MIKG01000015">
    <property type="protein sequence ID" value="RAO71508.1"/>
    <property type="molecule type" value="Genomic_DNA"/>
</dbReference>
<accession>A0A364L6R4</accession>
<feature type="compositionally biased region" description="Polar residues" evidence="1">
    <location>
        <begin position="460"/>
        <end position="474"/>
    </location>
</feature>
<feature type="compositionally biased region" description="Low complexity" evidence="1">
    <location>
        <begin position="376"/>
        <end position="387"/>
    </location>
</feature>
<keyword evidence="3" id="KW-1185">Reference proteome</keyword>
<protein>
    <submittedName>
        <fullName evidence="2">Uncharacterized protein</fullName>
    </submittedName>
</protein>
<evidence type="ECO:0000313" key="2">
    <source>
        <dbReference type="EMBL" id="RAO71508.1"/>
    </source>
</evidence>
<feature type="compositionally biased region" description="Polar residues" evidence="1">
    <location>
        <begin position="297"/>
        <end position="315"/>
    </location>
</feature>
<dbReference type="AlphaFoldDB" id="A0A364L6R4"/>